<evidence type="ECO:0000256" key="1">
    <source>
        <dbReference type="SAM" id="MobiDB-lite"/>
    </source>
</evidence>
<gene>
    <name evidence="2" type="ORF">SNAT2548_LOCUS5696</name>
</gene>
<evidence type="ECO:0000313" key="3">
    <source>
        <dbReference type="Proteomes" id="UP000604046"/>
    </source>
</evidence>
<dbReference type="Proteomes" id="UP000604046">
    <property type="component" value="Unassembled WGS sequence"/>
</dbReference>
<name>A0A812JBB2_9DINO</name>
<proteinExistence type="predicted"/>
<dbReference type="EMBL" id="CAJNDS010000368">
    <property type="protein sequence ID" value="CAE7198301.1"/>
    <property type="molecule type" value="Genomic_DNA"/>
</dbReference>
<organism evidence="2 3">
    <name type="scientific">Symbiodinium natans</name>
    <dbReference type="NCBI Taxonomy" id="878477"/>
    <lineage>
        <taxon>Eukaryota</taxon>
        <taxon>Sar</taxon>
        <taxon>Alveolata</taxon>
        <taxon>Dinophyceae</taxon>
        <taxon>Suessiales</taxon>
        <taxon>Symbiodiniaceae</taxon>
        <taxon>Symbiodinium</taxon>
    </lineage>
</organism>
<protein>
    <submittedName>
        <fullName evidence="2">Uncharacterized protein</fullName>
    </submittedName>
</protein>
<accession>A0A812JBB2</accession>
<evidence type="ECO:0000313" key="2">
    <source>
        <dbReference type="EMBL" id="CAE7198301.1"/>
    </source>
</evidence>
<sequence>MVQALLHSFGQVKATDRAGFGSLRPMLNALTKCAKPQQLSRRSDCMKLLQGWQGLHQQHDAAELLQHLTKDGVPKILAGRWESRVSGISEHEPAIIRAWNTAVPLIPLPCTGQATTQLALNSWTAQPGPRNEAYVTALAEAPEILSVQLSLALSGKGWSHQKGPQPSQRQSSHQCSHLHRCPHSTAHHE</sequence>
<comment type="caution">
    <text evidence="2">The sequence shown here is derived from an EMBL/GenBank/DDBJ whole genome shotgun (WGS) entry which is preliminary data.</text>
</comment>
<keyword evidence="3" id="KW-1185">Reference proteome</keyword>
<feature type="compositionally biased region" description="Polar residues" evidence="1">
    <location>
        <begin position="162"/>
        <end position="175"/>
    </location>
</feature>
<feature type="region of interest" description="Disordered" evidence="1">
    <location>
        <begin position="156"/>
        <end position="189"/>
    </location>
</feature>
<dbReference type="AlphaFoldDB" id="A0A812JBB2"/>
<reference evidence="2" key="1">
    <citation type="submission" date="2021-02" db="EMBL/GenBank/DDBJ databases">
        <authorList>
            <person name="Dougan E. K."/>
            <person name="Rhodes N."/>
            <person name="Thang M."/>
            <person name="Chan C."/>
        </authorList>
    </citation>
    <scope>NUCLEOTIDE SEQUENCE</scope>
</reference>